<evidence type="ECO:0000313" key="1">
    <source>
        <dbReference type="EMBL" id="GAA0938116.1"/>
    </source>
</evidence>
<proteinExistence type="predicted"/>
<name>A0ABP4APX9_9ACTN</name>
<sequence>MKSQPIDLASLAEAPLDGVLLELSRVRPGENGQVLALAALAITRALQDVACAVRENAADEVVVRIAAAAGQER</sequence>
<organism evidence="1 2">
    <name type="scientific">Actinocorallia libanotica</name>
    <dbReference type="NCBI Taxonomy" id="46162"/>
    <lineage>
        <taxon>Bacteria</taxon>
        <taxon>Bacillati</taxon>
        <taxon>Actinomycetota</taxon>
        <taxon>Actinomycetes</taxon>
        <taxon>Streptosporangiales</taxon>
        <taxon>Thermomonosporaceae</taxon>
        <taxon>Actinocorallia</taxon>
    </lineage>
</organism>
<evidence type="ECO:0000313" key="2">
    <source>
        <dbReference type="Proteomes" id="UP001500665"/>
    </source>
</evidence>
<dbReference type="Proteomes" id="UP001500665">
    <property type="component" value="Unassembled WGS sequence"/>
</dbReference>
<dbReference type="RefSeq" id="WP_344236290.1">
    <property type="nucleotide sequence ID" value="NZ_BAAAHH010000001.1"/>
</dbReference>
<comment type="caution">
    <text evidence="1">The sequence shown here is derived from an EMBL/GenBank/DDBJ whole genome shotgun (WGS) entry which is preliminary data.</text>
</comment>
<keyword evidence="2" id="KW-1185">Reference proteome</keyword>
<protein>
    <submittedName>
        <fullName evidence="1">Uncharacterized protein</fullName>
    </submittedName>
</protein>
<reference evidence="2" key="1">
    <citation type="journal article" date="2019" name="Int. J. Syst. Evol. Microbiol.">
        <title>The Global Catalogue of Microorganisms (GCM) 10K type strain sequencing project: providing services to taxonomists for standard genome sequencing and annotation.</title>
        <authorList>
            <consortium name="The Broad Institute Genomics Platform"/>
            <consortium name="The Broad Institute Genome Sequencing Center for Infectious Disease"/>
            <person name="Wu L."/>
            <person name="Ma J."/>
        </authorList>
    </citation>
    <scope>NUCLEOTIDE SEQUENCE [LARGE SCALE GENOMIC DNA]</scope>
    <source>
        <strain evidence="2">JCM 10696</strain>
    </source>
</reference>
<accession>A0ABP4APX9</accession>
<dbReference type="EMBL" id="BAAAHH010000001">
    <property type="protein sequence ID" value="GAA0938116.1"/>
    <property type="molecule type" value="Genomic_DNA"/>
</dbReference>
<gene>
    <name evidence="1" type="ORF">GCM10009550_05530</name>
</gene>